<feature type="transmembrane region" description="Helical" evidence="1">
    <location>
        <begin position="6"/>
        <end position="28"/>
    </location>
</feature>
<gene>
    <name evidence="2" type="ORF">N868_02875</name>
</gene>
<dbReference type="Proteomes" id="UP000029839">
    <property type="component" value="Unassembled WGS sequence"/>
</dbReference>
<dbReference type="EMBL" id="AXCY01000009">
    <property type="protein sequence ID" value="KGM12088.1"/>
    <property type="molecule type" value="Genomic_DNA"/>
</dbReference>
<reference evidence="2 3" key="1">
    <citation type="submission" date="2013-08" db="EMBL/GenBank/DDBJ databases">
        <title>Genome sequencing of Cellulomonas carbonis T26.</title>
        <authorList>
            <person name="Chen F."/>
            <person name="Li Y."/>
            <person name="Wang G."/>
        </authorList>
    </citation>
    <scope>NUCLEOTIDE SEQUENCE [LARGE SCALE GENOMIC DNA]</scope>
    <source>
        <strain evidence="2 3">T26</strain>
    </source>
</reference>
<protein>
    <recommendedName>
        <fullName evidence="4">DUF2516 family protein</fullName>
    </recommendedName>
</protein>
<feature type="transmembrane region" description="Helical" evidence="1">
    <location>
        <begin position="48"/>
        <end position="67"/>
    </location>
</feature>
<proteinExistence type="predicted"/>
<reference evidence="2 3" key="2">
    <citation type="journal article" date="2015" name="Stand. Genomic Sci.">
        <title>Draft genome sequence of Cellulomonas carbonis T26(T) and comparative analysis of six Cellulomonas genomes.</title>
        <authorList>
            <person name="Zhuang W."/>
            <person name="Zhang S."/>
            <person name="Xia X."/>
            <person name="Wang G."/>
        </authorList>
    </citation>
    <scope>NUCLEOTIDE SEQUENCE [LARGE SCALE GENOMIC DNA]</scope>
    <source>
        <strain evidence="2 3">T26</strain>
    </source>
</reference>
<accession>A0A0A0BUJ7</accession>
<feature type="transmembrane region" description="Helical" evidence="1">
    <location>
        <begin position="73"/>
        <end position="91"/>
    </location>
</feature>
<keyword evidence="3" id="KW-1185">Reference proteome</keyword>
<comment type="caution">
    <text evidence="2">The sequence shown here is derived from an EMBL/GenBank/DDBJ whole genome shotgun (WGS) entry which is preliminary data.</text>
</comment>
<dbReference type="Pfam" id="PF10724">
    <property type="entry name" value="DUF2516"/>
    <property type="match status" value="1"/>
</dbReference>
<keyword evidence="1" id="KW-0472">Membrane</keyword>
<name>A0A0A0BUJ7_9CELL</name>
<evidence type="ECO:0008006" key="4">
    <source>
        <dbReference type="Google" id="ProtNLM"/>
    </source>
</evidence>
<evidence type="ECO:0000256" key="1">
    <source>
        <dbReference type="SAM" id="Phobius"/>
    </source>
</evidence>
<sequence length="111" mass="11292">MRVIQAVQSAIFLALHLLVLVLCVVALVDALRRPARAFTAAGKRTRNFWLAILGVATALSFVATPFGGGGGGLLLFAILSAVAASVYLVDVKPAVAPYSGRGGPGGGTGSW</sequence>
<keyword evidence="1" id="KW-0812">Transmembrane</keyword>
<evidence type="ECO:0000313" key="2">
    <source>
        <dbReference type="EMBL" id="KGM12088.1"/>
    </source>
</evidence>
<keyword evidence="1" id="KW-1133">Transmembrane helix</keyword>
<dbReference type="InterPro" id="IPR019662">
    <property type="entry name" value="DUF2516"/>
</dbReference>
<evidence type="ECO:0000313" key="3">
    <source>
        <dbReference type="Proteomes" id="UP000029839"/>
    </source>
</evidence>
<organism evidence="2 3">
    <name type="scientific">Cellulomonas carbonis T26</name>
    <dbReference type="NCBI Taxonomy" id="947969"/>
    <lineage>
        <taxon>Bacteria</taxon>
        <taxon>Bacillati</taxon>
        <taxon>Actinomycetota</taxon>
        <taxon>Actinomycetes</taxon>
        <taxon>Micrococcales</taxon>
        <taxon>Cellulomonadaceae</taxon>
        <taxon>Cellulomonas</taxon>
    </lineage>
</organism>
<dbReference type="AlphaFoldDB" id="A0A0A0BUJ7"/>